<organism evidence="2 3">
    <name type="scientific">SAR324 cluster bacterium</name>
    <dbReference type="NCBI Taxonomy" id="2024889"/>
    <lineage>
        <taxon>Bacteria</taxon>
        <taxon>Deltaproteobacteria</taxon>
        <taxon>SAR324 cluster</taxon>
    </lineage>
</organism>
<evidence type="ECO:0000259" key="1">
    <source>
        <dbReference type="Pfam" id="PF07883"/>
    </source>
</evidence>
<dbReference type="InterPro" id="IPR013096">
    <property type="entry name" value="Cupin_2"/>
</dbReference>
<evidence type="ECO:0000313" key="3">
    <source>
        <dbReference type="Proteomes" id="UP000524246"/>
    </source>
</evidence>
<gene>
    <name evidence="2" type="ORF">GYA55_00995</name>
</gene>
<dbReference type="CDD" id="cd02230">
    <property type="entry name" value="cupin_HP0902-like"/>
    <property type="match status" value="1"/>
</dbReference>
<dbReference type="Pfam" id="PF07883">
    <property type="entry name" value="Cupin_2"/>
    <property type="match status" value="1"/>
</dbReference>
<dbReference type="EMBL" id="JAAZON010000032">
    <property type="protein sequence ID" value="NMC61722.1"/>
    <property type="molecule type" value="Genomic_DNA"/>
</dbReference>
<dbReference type="Gene3D" id="2.60.120.10">
    <property type="entry name" value="Jelly Rolls"/>
    <property type="match status" value="1"/>
</dbReference>
<sequence>MNRQSLEAGKPFNLKNSVEYSNGSIVSKTLINKDSLTLTLFAFDLGQGLSEHSAPFDALVEVIDGAVELKIGGEVVNAKAGDLVLMPANIPHSVKAVERFKMLLTMVRA</sequence>
<name>A0A7X9IJ36_9DELT</name>
<dbReference type="SUPFAM" id="SSF51182">
    <property type="entry name" value="RmlC-like cupins"/>
    <property type="match status" value="1"/>
</dbReference>
<feature type="domain" description="Cupin type-2" evidence="1">
    <location>
        <begin position="46"/>
        <end position="101"/>
    </location>
</feature>
<protein>
    <submittedName>
        <fullName evidence="2">Cupin domain-containing protein</fullName>
    </submittedName>
</protein>
<dbReference type="InterPro" id="IPR011051">
    <property type="entry name" value="RmlC_Cupin_sf"/>
</dbReference>
<dbReference type="PANTHER" id="PTHR37694:SF1">
    <property type="entry name" value="SLR8022 PROTEIN"/>
    <property type="match status" value="1"/>
</dbReference>
<accession>A0A7X9IJ36</accession>
<reference evidence="2 3" key="1">
    <citation type="journal article" date="2020" name="Biotechnol. Biofuels">
        <title>New insights from the biogas microbiome by comprehensive genome-resolved metagenomics of nearly 1600 species originating from multiple anaerobic digesters.</title>
        <authorList>
            <person name="Campanaro S."/>
            <person name="Treu L."/>
            <person name="Rodriguez-R L.M."/>
            <person name="Kovalovszki A."/>
            <person name="Ziels R.M."/>
            <person name="Maus I."/>
            <person name="Zhu X."/>
            <person name="Kougias P.G."/>
            <person name="Basile A."/>
            <person name="Luo G."/>
            <person name="Schluter A."/>
            <person name="Konstantinidis K.T."/>
            <person name="Angelidaki I."/>
        </authorList>
    </citation>
    <scope>NUCLEOTIDE SEQUENCE [LARGE SCALE GENOMIC DNA]</scope>
    <source>
        <strain evidence="2">AS27yjCOA_65</strain>
    </source>
</reference>
<dbReference type="AlphaFoldDB" id="A0A7X9IJ36"/>
<comment type="caution">
    <text evidence="2">The sequence shown here is derived from an EMBL/GenBank/DDBJ whole genome shotgun (WGS) entry which is preliminary data.</text>
</comment>
<proteinExistence type="predicted"/>
<dbReference type="PANTHER" id="PTHR37694">
    <property type="entry name" value="SLR8022 PROTEIN"/>
    <property type="match status" value="1"/>
</dbReference>
<dbReference type="Proteomes" id="UP000524246">
    <property type="component" value="Unassembled WGS sequence"/>
</dbReference>
<evidence type="ECO:0000313" key="2">
    <source>
        <dbReference type="EMBL" id="NMC61722.1"/>
    </source>
</evidence>
<dbReference type="InterPro" id="IPR014710">
    <property type="entry name" value="RmlC-like_jellyroll"/>
</dbReference>